<gene>
    <name evidence="2" type="ORF">BJ554DRAFT_3746</name>
</gene>
<feature type="non-terminal residue" evidence="2">
    <location>
        <position position="137"/>
    </location>
</feature>
<dbReference type="OrthoDB" id="27237at2759"/>
<feature type="compositionally biased region" description="Basic residues" evidence="1">
    <location>
        <begin position="111"/>
        <end position="121"/>
    </location>
</feature>
<dbReference type="EMBL" id="JAEFCI010011639">
    <property type="protein sequence ID" value="KAG5456495.1"/>
    <property type="molecule type" value="Genomic_DNA"/>
</dbReference>
<dbReference type="Proteomes" id="UP000673691">
    <property type="component" value="Unassembled WGS sequence"/>
</dbReference>
<comment type="caution">
    <text evidence="2">The sequence shown here is derived from an EMBL/GenBank/DDBJ whole genome shotgun (WGS) entry which is preliminary data.</text>
</comment>
<feature type="compositionally biased region" description="Pro residues" evidence="1">
    <location>
        <begin position="98"/>
        <end position="110"/>
    </location>
</feature>
<sequence>MPPAQTCGFEILVASLRLENDLHDRSTVETHAFDSDPRWKAFTASLIKYGYFRNELPGSRRYRELEQRAKDAYLVDVVADRPDSDDDGCAPSADNGPQAPPPPPTLPSPPSRRRPRRRKAGRQLFLDGGYSRRLGGH</sequence>
<dbReference type="Pfam" id="PF07093">
    <property type="entry name" value="SGT1"/>
    <property type="match status" value="1"/>
</dbReference>
<dbReference type="AlphaFoldDB" id="A0A8H7ZNU7"/>
<evidence type="ECO:0000313" key="3">
    <source>
        <dbReference type="Proteomes" id="UP000673691"/>
    </source>
</evidence>
<evidence type="ECO:0000313" key="2">
    <source>
        <dbReference type="EMBL" id="KAG5456495.1"/>
    </source>
</evidence>
<feature type="region of interest" description="Disordered" evidence="1">
    <location>
        <begin position="79"/>
        <end position="137"/>
    </location>
</feature>
<protein>
    <submittedName>
        <fullName evidence="2">Uncharacterized protein</fullName>
    </submittedName>
</protein>
<name>A0A8H7ZNU7_9FUNG</name>
<dbReference type="InterPro" id="IPR010770">
    <property type="entry name" value="Ecd"/>
</dbReference>
<organism evidence="2 3">
    <name type="scientific">Olpidium bornovanus</name>
    <dbReference type="NCBI Taxonomy" id="278681"/>
    <lineage>
        <taxon>Eukaryota</taxon>
        <taxon>Fungi</taxon>
        <taxon>Fungi incertae sedis</taxon>
        <taxon>Olpidiomycota</taxon>
        <taxon>Olpidiomycotina</taxon>
        <taxon>Olpidiomycetes</taxon>
        <taxon>Olpidiales</taxon>
        <taxon>Olpidiaceae</taxon>
        <taxon>Olpidium</taxon>
    </lineage>
</organism>
<accession>A0A8H7ZNU7</accession>
<keyword evidence="3" id="KW-1185">Reference proteome</keyword>
<reference evidence="2 3" key="1">
    <citation type="journal article" name="Sci. Rep.">
        <title>Genome-scale phylogenetic analyses confirm Olpidium as the closest living zoosporic fungus to the non-flagellated, terrestrial fungi.</title>
        <authorList>
            <person name="Chang Y."/>
            <person name="Rochon D."/>
            <person name="Sekimoto S."/>
            <person name="Wang Y."/>
            <person name="Chovatia M."/>
            <person name="Sandor L."/>
            <person name="Salamov A."/>
            <person name="Grigoriev I.V."/>
            <person name="Stajich J.E."/>
            <person name="Spatafora J.W."/>
        </authorList>
    </citation>
    <scope>NUCLEOTIDE SEQUENCE [LARGE SCALE GENOMIC DNA]</scope>
    <source>
        <strain evidence="2">S191</strain>
    </source>
</reference>
<proteinExistence type="predicted"/>
<evidence type="ECO:0000256" key="1">
    <source>
        <dbReference type="SAM" id="MobiDB-lite"/>
    </source>
</evidence>